<proteinExistence type="predicted"/>
<evidence type="ECO:0000313" key="1">
    <source>
        <dbReference type="EnsemblMetazoa" id="AMEM007877-PA"/>
    </source>
</evidence>
<organism evidence="1 2">
    <name type="scientific">Anopheles merus</name>
    <name type="common">Mosquito</name>
    <dbReference type="NCBI Taxonomy" id="30066"/>
    <lineage>
        <taxon>Eukaryota</taxon>
        <taxon>Metazoa</taxon>
        <taxon>Ecdysozoa</taxon>
        <taxon>Arthropoda</taxon>
        <taxon>Hexapoda</taxon>
        <taxon>Insecta</taxon>
        <taxon>Pterygota</taxon>
        <taxon>Neoptera</taxon>
        <taxon>Endopterygota</taxon>
        <taxon>Diptera</taxon>
        <taxon>Nematocera</taxon>
        <taxon>Culicoidea</taxon>
        <taxon>Culicidae</taxon>
        <taxon>Anophelinae</taxon>
        <taxon>Anopheles</taxon>
    </lineage>
</organism>
<dbReference type="EnsemblMetazoa" id="AMEM007877-RA">
    <property type="protein sequence ID" value="AMEM007877-PA"/>
    <property type="gene ID" value="AMEM007877"/>
</dbReference>
<dbReference type="VEuPathDB" id="VectorBase:AMEM21_010711"/>
<name>A0A182V2Q7_ANOME</name>
<dbReference type="VEuPathDB" id="VectorBase:AMEM007877"/>
<dbReference type="AlphaFoldDB" id="A0A182V2Q7"/>
<dbReference type="Proteomes" id="UP000075903">
    <property type="component" value="Unassembled WGS sequence"/>
</dbReference>
<reference evidence="1" key="1">
    <citation type="submission" date="2020-05" db="UniProtKB">
        <authorList>
            <consortium name="EnsemblMetazoa"/>
        </authorList>
    </citation>
    <scope>IDENTIFICATION</scope>
    <source>
        <strain evidence="1">MAF</strain>
    </source>
</reference>
<evidence type="ECO:0000313" key="2">
    <source>
        <dbReference type="Proteomes" id="UP000075903"/>
    </source>
</evidence>
<accession>A0A182V2Q7</accession>
<sequence length="235" mass="26482">MAEALVTVGGRKFPFQHKRRLHVWICEDPHHYSLIILPRKKGLRETGFPSRKVHPRRGRVVSVCVRERADKAEAMLRHSQRARKRNQVAGLPGIAGILLIVVGLVGKLCTANAATTVHYQQHAAPPAKSTATPAQQYFDAVAPEDRENFIKYHLDRALEERLPRHTSSIPKDFEFVAFQDAAEPEHFSLNLLDHFMIAYGLSELDVYAFVALNVICFPSGWCFDPDDVGNICCPF</sequence>
<protein>
    <submittedName>
        <fullName evidence="1">Uncharacterized protein</fullName>
    </submittedName>
</protein>
<keyword evidence="2" id="KW-1185">Reference proteome</keyword>